<dbReference type="RefSeq" id="WP_147646641.1">
    <property type="nucleotide sequence ID" value="NZ_CP042806.1"/>
</dbReference>
<dbReference type="AlphaFoldDB" id="A0A5B9E9X9"/>
<accession>A0A5B9E9X9</accession>
<evidence type="ECO:0000259" key="2">
    <source>
        <dbReference type="Pfam" id="PF13372"/>
    </source>
</evidence>
<sequence length="490" mass="53617">MKSALFAFISVASVAASFAQSPAAPPSSAVNVTAILRERSNVTQWFAATPTSERYAHQDSLLRLGITQRIRQWDYQLEIGQSAELALPTDAVSPVAAQGQLGLGGTYYAANNNNSNPAAASLRQGFLRYHFQKEPDTLRVGRFEFFDGQEIVPKNNTLLWIQTNRVGHRLIGNFGFSNGQRSFDGIEGKLGGKSWNLTAMGGRATQGVFNMNANPELNVDVQYLAYTHVLAKQRVIVRAFGLGYHDGRTGLTKTDNRSAAARALDHKNIRIGTFGGNLLAAVPAGHTTVDFLLWGAGQVGSWGVQDHSAGAIAVEGGVRFDKVKTTPWVRGGYLRSTGDNNATDNKHNTFFQVLPTPRIYARFPFYNSMNSTDSFVQLVDKPSKRVDLRSDLHFLKLTSASDFWYQGGGAFDNKVFGYTGRPANNHNSFSSLYDISADITLTKQLSLGTYYAHAFGKSVVSAIYPTEGGANYGYFELNYRLQKVLGGHSH</sequence>
<organism evidence="3 4">
    <name type="scientific">Terriglobus albidus</name>
    <dbReference type="NCBI Taxonomy" id="1592106"/>
    <lineage>
        <taxon>Bacteria</taxon>
        <taxon>Pseudomonadati</taxon>
        <taxon>Acidobacteriota</taxon>
        <taxon>Terriglobia</taxon>
        <taxon>Terriglobales</taxon>
        <taxon>Acidobacteriaceae</taxon>
        <taxon>Terriglobus</taxon>
    </lineage>
</organism>
<feature type="chain" id="PRO_5022745262" description="Alginate export domain-containing protein" evidence="1">
    <location>
        <begin position="20"/>
        <end position="490"/>
    </location>
</feature>
<name>A0A5B9E9X9_9BACT</name>
<evidence type="ECO:0000256" key="1">
    <source>
        <dbReference type="SAM" id="SignalP"/>
    </source>
</evidence>
<gene>
    <name evidence="3" type="ORF">FTW19_05160</name>
</gene>
<dbReference type="InterPro" id="IPR025388">
    <property type="entry name" value="Alginate_export_dom"/>
</dbReference>
<feature type="signal peptide" evidence="1">
    <location>
        <begin position="1"/>
        <end position="19"/>
    </location>
</feature>
<proteinExistence type="predicted"/>
<dbReference type="KEGG" id="talb:FTW19_05160"/>
<keyword evidence="4" id="KW-1185">Reference proteome</keyword>
<dbReference type="OrthoDB" id="9806824at2"/>
<feature type="domain" description="Alginate export" evidence="2">
    <location>
        <begin position="111"/>
        <end position="453"/>
    </location>
</feature>
<dbReference type="Pfam" id="PF13372">
    <property type="entry name" value="Alginate_exp"/>
    <property type="match status" value="1"/>
</dbReference>
<protein>
    <recommendedName>
        <fullName evidence="2">Alginate export domain-containing protein</fullName>
    </recommendedName>
</protein>
<evidence type="ECO:0000313" key="3">
    <source>
        <dbReference type="EMBL" id="QEE27450.1"/>
    </source>
</evidence>
<dbReference type="Proteomes" id="UP000321820">
    <property type="component" value="Chromosome"/>
</dbReference>
<dbReference type="EMBL" id="CP042806">
    <property type="protein sequence ID" value="QEE27450.1"/>
    <property type="molecule type" value="Genomic_DNA"/>
</dbReference>
<keyword evidence="1" id="KW-0732">Signal</keyword>
<reference evidence="3 4" key="1">
    <citation type="submission" date="2019-08" db="EMBL/GenBank/DDBJ databases">
        <title>Complete genome sequence of Terriglobus albidus strain ORNL.</title>
        <authorList>
            <person name="Podar M."/>
        </authorList>
    </citation>
    <scope>NUCLEOTIDE SEQUENCE [LARGE SCALE GENOMIC DNA]</scope>
    <source>
        <strain evidence="3 4">ORNL</strain>
    </source>
</reference>
<evidence type="ECO:0000313" key="4">
    <source>
        <dbReference type="Proteomes" id="UP000321820"/>
    </source>
</evidence>